<dbReference type="InterPro" id="IPR014756">
    <property type="entry name" value="Ig_E-set"/>
</dbReference>
<keyword evidence="4" id="KW-0560">Oxidoreductase</keyword>
<dbReference type="GO" id="GO:0030151">
    <property type="term" value="F:molybdenum ion binding"/>
    <property type="evidence" value="ECO:0007669"/>
    <property type="project" value="InterPro"/>
</dbReference>
<dbReference type="InterPro" id="IPR036374">
    <property type="entry name" value="OxRdtase_Mopterin-bd_sf"/>
</dbReference>
<dbReference type="SUPFAM" id="SSF56524">
    <property type="entry name" value="Oxidoreductase molybdopterin-binding domain"/>
    <property type="match status" value="1"/>
</dbReference>
<dbReference type="EMBL" id="CP022572">
    <property type="protein sequence ID" value="AZU62212.1"/>
    <property type="molecule type" value="Genomic_DNA"/>
</dbReference>
<dbReference type="PANTHER" id="PTHR19372">
    <property type="entry name" value="SULFITE REDUCTASE"/>
    <property type="match status" value="1"/>
</dbReference>
<evidence type="ECO:0000313" key="8">
    <source>
        <dbReference type="Proteomes" id="UP000282892"/>
    </source>
</evidence>
<evidence type="ECO:0000256" key="3">
    <source>
        <dbReference type="ARBA" id="ARBA00022723"/>
    </source>
</evidence>
<dbReference type="GO" id="GO:0043546">
    <property type="term" value="F:molybdopterin cofactor binding"/>
    <property type="evidence" value="ECO:0007669"/>
    <property type="project" value="TreeGrafter"/>
</dbReference>
<comment type="cofactor">
    <cofactor evidence="1">
        <name>Mo-molybdopterin</name>
        <dbReference type="ChEBI" id="CHEBI:71302"/>
    </cofactor>
</comment>
<accession>A0A3T0HYL7</accession>
<dbReference type="GO" id="GO:0006790">
    <property type="term" value="P:sulfur compound metabolic process"/>
    <property type="evidence" value="ECO:0007669"/>
    <property type="project" value="TreeGrafter"/>
</dbReference>
<dbReference type="InterPro" id="IPR008335">
    <property type="entry name" value="Mopterin_OxRdtase_euk"/>
</dbReference>
<dbReference type="RefSeq" id="WP_127486924.1">
    <property type="nucleotide sequence ID" value="NZ_CP022572.1"/>
</dbReference>
<dbReference type="CDD" id="cd02110">
    <property type="entry name" value="SO_family_Moco_dimer"/>
    <property type="match status" value="1"/>
</dbReference>
<dbReference type="PANTHER" id="PTHR19372:SF7">
    <property type="entry name" value="SULFITE OXIDASE, MITOCHONDRIAL"/>
    <property type="match status" value="1"/>
</dbReference>
<evidence type="ECO:0000256" key="2">
    <source>
        <dbReference type="ARBA" id="ARBA00022505"/>
    </source>
</evidence>
<dbReference type="AlphaFoldDB" id="A0A3T0HYL7"/>
<dbReference type="Pfam" id="PF03404">
    <property type="entry name" value="Mo-co_dimer"/>
    <property type="match status" value="1"/>
</dbReference>
<dbReference type="OrthoDB" id="9778777at2"/>
<dbReference type="Gene3D" id="2.60.40.650">
    <property type="match status" value="1"/>
</dbReference>
<evidence type="ECO:0000259" key="6">
    <source>
        <dbReference type="Pfam" id="PF03404"/>
    </source>
</evidence>
<feature type="domain" description="Oxidoreductase molybdopterin-binding" evidence="5">
    <location>
        <begin position="45"/>
        <end position="218"/>
    </location>
</feature>
<gene>
    <name evidence="7" type="ORF">CHR53_13475</name>
</gene>
<keyword evidence="3" id="KW-0479">Metal-binding</keyword>
<reference evidence="7 8" key="1">
    <citation type="submission" date="2017-07" db="EMBL/GenBank/DDBJ databases">
        <title>The complete genome sequence of Bacillus mesonae strain H20-5, an efficient strain improving plant abiotic stress resistance.</title>
        <authorList>
            <person name="Kim S.Y."/>
            <person name="Song H."/>
            <person name="Sang M.K."/>
            <person name="Weon H.-Y."/>
            <person name="Song J."/>
        </authorList>
    </citation>
    <scope>NUCLEOTIDE SEQUENCE [LARGE SCALE GENOMIC DNA]</scope>
    <source>
        <strain evidence="7 8">H20-5</strain>
    </source>
</reference>
<dbReference type="GO" id="GO:0008482">
    <property type="term" value="F:sulfite oxidase activity"/>
    <property type="evidence" value="ECO:0007669"/>
    <property type="project" value="TreeGrafter"/>
</dbReference>
<sequence>MAGYPLSSGKPSLIVRKLQPDNREMPLSFVDTDTIGNDLFYRRNHFPYPSLPQTIYWLPVNGLVHMPKIFTLDEILQLPSKTLKVVLECSGNKRHFFEPKVFGDQWEKGAIGQGYWKGVPLRSLLELAGGVQPGAKEVLIEGYDYGKQSNINQPVTFARSLPLSKALHPDTLIAYQYNNQPISFKHGYPLRLIVPQWYAVASVKWIKQITVIDYEFNGPFQAVDYVYYPDKETDAGAFPVTVLNVNSSIQKPLNREILNRGMHLIKGIAWTGAGTITKVEVSTDNGSNWYPAQIEAQNSNEKYAWTSWTYEWHAVKKGEYTLLVKAADSHNRKQPSIPFWNRKGYGYNAIDKVRVKVE</sequence>
<evidence type="ECO:0000256" key="1">
    <source>
        <dbReference type="ARBA" id="ARBA00001924"/>
    </source>
</evidence>
<dbReference type="KEGG" id="nmk:CHR53_13475"/>
<feature type="domain" description="Moybdenum cofactor oxidoreductase dimerisation" evidence="6">
    <location>
        <begin position="240"/>
        <end position="357"/>
    </location>
</feature>
<dbReference type="Pfam" id="PF00174">
    <property type="entry name" value="Oxidored_molyb"/>
    <property type="match status" value="1"/>
</dbReference>
<dbReference type="PRINTS" id="PR00407">
    <property type="entry name" value="EUMOPTERIN"/>
</dbReference>
<evidence type="ECO:0000259" key="5">
    <source>
        <dbReference type="Pfam" id="PF00174"/>
    </source>
</evidence>
<proteinExistence type="predicted"/>
<keyword evidence="2" id="KW-0500">Molybdenum</keyword>
<dbReference type="Proteomes" id="UP000282892">
    <property type="component" value="Chromosome"/>
</dbReference>
<evidence type="ECO:0000256" key="4">
    <source>
        <dbReference type="ARBA" id="ARBA00023002"/>
    </source>
</evidence>
<name>A0A3T0HYL7_9BACI</name>
<evidence type="ECO:0000313" key="7">
    <source>
        <dbReference type="EMBL" id="AZU62212.1"/>
    </source>
</evidence>
<dbReference type="GO" id="GO:0020037">
    <property type="term" value="F:heme binding"/>
    <property type="evidence" value="ECO:0007669"/>
    <property type="project" value="TreeGrafter"/>
</dbReference>
<dbReference type="InterPro" id="IPR000572">
    <property type="entry name" value="OxRdtase_Mopterin-bd_dom"/>
</dbReference>
<protein>
    <submittedName>
        <fullName evidence="7">Sulfite oxidase</fullName>
    </submittedName>
</protein>
<dbReference type="InterPro" id="IPR005066">
    <property type="entry name" value="MoCF_OxRdtse_dimer"/>
</dbReference>
<dbReference type="STRING" id="1193713.GCA_001636315_05132"/>
<keyword evidence="8" id="KW-1185">Reference proteome</keyword>
<dbReference type="SUPFAM" id="SSF81296">
    <property type="entry name" value="E set domains"/>
    <property type="match status" value="1"/>
</dbReference>
<dbReference type="Gene3D" id="3.90.420.10">
    <property type="entry name" value="Oxidoreductase, molybdopterin-binding domain"/>
    <property type="match status" value="1"/>
</dbReference>
<organism evidence="7 8">
    <name type="scientific">Neobacillus mesonae</name>
    <dbReference type="NCBI Taxonomy" id="1193713"/>
    <lineage>
        <taxon>Bacteria</taxon>
        <taxon>Bacillati</taxon>
        <taxon>Bacillota</taxon>
        <taxon>Bacilli</taxon>
        <taxon>Bacillales</taxon>
        <taxon>Bacillaceae</taxon>
        <taxon>Neobacillus</taxon>
    </lineage>
</organism>